<sequence>MRPVGKFSKQITIWLLFSWISLVVLAPAHSLTHIKDGEQSQLAHCSLCFHQHHQNTCLPSTELSLPQVEYKSIPYFEVSFHSWQAPSFHYFTRGPPLFL</sequence>
<dbReference type="Proteomes" id="UP001202831">
    <property type="component" value="Unassembled WGS sequence"/>
</dbReference>
<protein>
    <submittedName>
        <fullName evidence="1">ABC-type zinc uptake system zinc chaperone</fullName>
    </submittedName>
</protein>
<dbReference type="EMBL" id="JAKIKT010000004">
    <property type="protein sequence ID" value="MCL2914559.1"/>
    <property type="molecule type" value="Genomic_DNA"/>
</dbReference>
<evidence type="ECO:0000313" key="1">
    <source>
        <dbReference type="EMBL" id="MCL2914559.1"/>
    </source>
</evidence>
<reference evidence="1 2" key="1">
    <citation type="submission" date="2022-01" db="EMBL/GenBank/DDBJ databases">
        <title>Whole genome-based taxonomy of the Shewanellaceae.</title>
        <authorList>
            <person name="Martin-Rodriguez A.J."/>
        </authorList>
    </citation>
    <scope>NUCLEOTIDE SEQUENCE [LARGE SCALE GENOMIC DNA]</scope>
    <source>
        <strain evidence="1 2">DSM 21332</strain>
    </source>
</reference>
<evidence type="ECO:0000313" key="2">
    <source>
        <dbReference type="Proteomes" id="UP001202831"/>
    </source>
</evidence>
<name>A0ABT0N7X9_9GAMM</name>
<gene>
    <name evidence="1" type="ORF">L2725_12355</name>
</gene>
<comment type="caution">
    <text evidence="1">The sequence shown here is derived from an EMBL/GenBank/DDBJ whole genome shotgun (WGS) entry which is preliminary data.</text>
</comment>
<organism evidence="1 2">
    <name type="scientific">Shewanella corallii</name>
    <dbReference type="NCBI Taxonomy" id="560080"/>
    <lineage>
        <taxon>Bacteria</taxon>
        <taxon>Pseudomonadati</taxon>
        <taxon>Pseudomonadota</taxon>
        <taxon>Gammaproteobacteria</taxon>
        <taxon>Alteromonadales</taxon>
        <taxon>Shewanellaceae</taxon>
        <taxon>Shewanella</taxon>
    </lineage>
</organism>
<proteinExistence type="predicted"/>
<accession>A0ABT0N7X9</accession>
<keyword evidence="2" id="KW-1185">Reference proteome</keyword>
<dbReference type="RefSeq" id="WP_249249241.1">
    <property type="nucleotide sequence ID" value="NZ_JAKIKT010000004.1"/>
</dbReference>